<keyword evidence="3" id="KW-1015">Disulfide bond</keyword>
<feature type="domain" description="SRCR" evidence="10">
    <location>
        <begin position="51"/>
        <end position="130"/>
    </location>
</feature>
<dbReference type="GO" id="GO:0004252">
    <property type="term" value="F:serine-type endopeptidase activity"/>
    <property type="evidence" value="ECO:0007669"/>
    <property type="project" value="TreeGrafter"/>
</dbReference>
<reference evidence="11 12" key="1">
    <citation type="journal article" date="2012" name="Nature">
        <title>The genomic landscape of species divergence in Ficedula flycatchers.</title>
        <authorList>
            <person name="Ellegren H."/>
            <person name="Smeds L."/>
            <person name="Burri R."/>
            <person name="Olason P.I."/>
            <person name="Backstrom N."/>
            <person name="Kawakami T."/>
            <person name="Kunstner A."/>
            <person name="Makinen H."/>
            <person name="Nadachowska-Brzyska K."/>
            <person name="Qvarnstrom A."/>
            <person name="Uebbing S."/>
            <person name="Wolf J.B."/>
        </authorList>
    </citation>
    <scope>NUCLEOTIDE SEQUENCE [LARGE SCALE GENOMIC DNA]</scope>
</reference>
<dbReference type="SUPFAM" id="SSF56487">
    <property type="entry name" value="SRCR-like"/>
    <property type="match status" value="1"/>
</dbReference>
<evidence type="ECO:0000256" key="2">
    <source>
        <dbReference type="ARBA" id="ARBA00022737"/>
    </source>
</evidence>
<comment type="caution">
    <text evidence="9">Lacks conserved residue(s) required for the propagation of feature annotation.</text>
</comment>
<dbReference type="Ensembl" id="ENSFALT00000032036.1">
    <property type="protein sequence ID" value="ENSFALP00000021119.1"/>
    <property type="gene ID" value="ENSFALG00000028705.1"/>
</dbReference>
<dbReference type="PROSITE" id="PS50287">
    <property type="entry name" value="SRCR_2"/>
    <property type="match status" value="1"/>
</dbReference>
<evidence type="ECO:0000313" key="11">
    <source>
        <dbReference type="Ensembl" id="ENSFALP00000021119.1"/>
    </source>
</evidence>
<organism evidence="11 12">
    <name type="scientific">Ficedula albicollis</name>
    <name type="common">Collared flycatcher</name>
    <name type="synonym">Muscicapa albicollis</name>
    <dbReference type="NCBI Taxonomy" id="59894"/>
    <lineage>
        <taxon>Eukaryota</taxon>
        <taxon>Metazoa</taxon>
        <taxon>Chordata</taxon>
        <taxon>Craniata</taxon>
        <taxon>Vertebrata</taxon>
        <taxon>Euteleostomi</taxon>
        <taxon>Archelosauria</taxon>
        <taxon>Archosauria</taxon>
        <taxon>Dinosauria</taxon>
        <taxon>Saurischia</taxon>
        <taxon>Theropoda</taxon>
        <taxon>Coelurosauria</taxon>
        <taxon>Aves</taxon>
        <taxon>Neognathae</taxon>
        <taxon>Neoaves</taxon>
        <taxon>Telluraves</taxon>
        <taxon>Australaves</taxon>
        <taxon>Passeriformes</taxon>
        <taxon>Muscicapidae</taxon>
        <taxon>Ficedula</taxon>
    </lineage>
</organism>
<keyword evidence="1" id="KW-0732">Signal</keyword>
<protein>
    <recommendedName>
        <fullName evidence="8">Soluble scavenger receptor cysteine-rich domain-containing protein SSC5D</fullName>
    </recommendedName>
</protein>
<evidence type="ECO:0000256" key="7">
    <source>
        <dbReference type="ARBA" id="ARBA00064153"/>
    </source>
</evidence>
<evidence type="ECO:0000256" key="5">
    <source>
        <dbReference type="ARBA" id="ARBA00023180"/>
    </source>
</evidence>
<reference evidence="11" key="3">
    <citation type="submission" date="2025-09" db="UniProtKB">
        <authorList>
            <consortium name="Ensembl"/>
        </authorList>
    </citation>
    <scope>IDENTIFICATION</scope>
</reference>
<dbReference type="AlphaFoldDB" id="A0A803VEG3"/>
<dbReference type="GeneTree" id="ENSGT00950000183145"/>
<evidence type="ECO:0000256" key="8">
    <source>
        <dbReference type="ARBA" id="ARBA00069168"/>
    </source>
</evidence>
<dbReference type="SMART" id="SM00202">
    <property type="entry name" value="SR"/>
    <property type="match status" value="1"/>
</dbReference>
<evidence type="ECO:0000256" key="4">
    <source>
        <dbReference type="ARBA" id="ARBA00023170"/>
    </source>
</evidence>
<dbReference type="PROSITE" id="PS00420">
    <property type="entry name" value="SRCR_1"/>
    <property type="match status" value="1"/>
</dbReference>
<evidence type="ECO:0000313" key="12">
    <source>
        <dbReference type="Proteomes" id="UP000016665"/>
    </source>
</evidence>
<dbReference type="GO" id="GO:0005886">
    <property type="term" value="C:plasma membrane"/>
    <property type="evidence" value="ECO:0007669"/>
    <property type="project" value="TreeGrafter"/>
</dbReference>
<accession>A0A803VEG3</accession>
<keyword evidence="4" id="KW-0675">Receptor</keyword>
<keyword evidence="12" id="KW-1185">Reference proteome</keyword>
<dbReference type="GO" id="GO:0031638">
    <property type="term" value="P:zymogen activation"/>
    <property type="evidence" value="ECO:0007669"/>
    <property type="project" value="TreeGrafter"/>
</dbReference>
<dbReference type="PANTHER" id="PTHR48071">
    <property type="entry name" value="SRCR DOMAIN-CONTAINING PROTEIN"/>
    <property type="match status" value="1"/>
</dbReference>
<reference evidence="11" key="2">
    <citation type="submission" date="2025-08" db="UniProtKB">
        <authorList>
            <consortium name="Ensembl"/>
        </authorList>
    </citation>
    <scope>IDENTIFICATION</scope>
</reference>
<keyword evidence="2" id="KW-0677">Repeat</keyword>
<keyword evidence="5" id="KW-0325">Glycoprotein</keyword>
<comment type="function">
    <text evidence="6">Binds to extracellular matrix proteins. Binds to pathogen-associated molecular patterns (PAMPs) present on the cell walls of Gram-positive and Gram-negative bacteria and fungi, behaving as a pattern recognition receptor (PRR). Induces bacterial and fungal aggregation and subsequent inhibition of PAMP-induced cytokine release. Does not possess intrinsic bactericidal activity. May play a role in the innate defense and homeostasis of certain epithelial surfaces.</text>
</comment>
<dbReference type="Gene3D" id="3.10.250.10">
    <property type="entry name" value="SRCR-like domain"/>
    <property type="match status" value="1"/>
</dbReference>
<evidence type="ECO:0000256" key="1">
    <source>
        <dbReference type="ARBA" id="ARBA00022729"/>
    </source>
</evidence>
<dbReference type="InterPro" id="IPR001190">
    <property type="entry name" value="SRCR"/>
</dbReference>
<evidence type="ECO:0000256" key="9">
    <source>
        <dbReference type="PROSITE-ProRule" id="PRU00196"/>
    </source>
</evidence>
<evidence type="ECO:0000256" key="6">
    <source>
        <dbReference type="ARBA" id="ARBA00058074"/>
    </source>
</evidence>
<dbReference type="PRINTS" id="PR00258">
    <property type="entry name" value="SPERACTRCPTR"/>
</dbReference>
<evidence type="ECO:0000259" key="10">
    <source>
        <dbReference type="PROSITE" id="PS50287"/>
    </source>
</evidence>
<sequence length="130" mass="13736">MPTGGHPTSPGGYTHIPRGYLITQRLTPCPQGVTPPRALVAPASCRAGGGLRLANGNGSCRGRVEMFYLSQWGTVCDDAWDLRDAKVVCRQLGCGHALAAWGEARYGVGSYAICNPCACFTCSFCKHCGV</sequence>
<comment type="subunit">
    <text evidence="7">Interacts with LGALS1 and laminin.</text>
</comment>
<name>A0A803VEG3_FICAL</name>
<evidence type="ECO:0000256" key="3">
    <source>
        <dbReference type="ARBA" id="ARBA00023157"/>
    </source>
</evidence>
<dbReference type="FunFam" id="3.10.250.10:FF:000007">
    <property type="entry name" value="Soluble scavenger receptor cysteine-rich domain-containing protein SSC5D"/>
    <property type="match status" value="1"/>
</dbReference>
<dbReference type="PANTHER" id="PTHR48071:SF27">
    <property type="entry name" value="SCAVENGER RECEPTOR CYSTEINE-RICH TYPE 1 PROTEIN M130-LIKE"/>
    <property type="match status" value="1"/>
</dbReference>
<proteinExistence type="predicted"/>
<dbReference type="Pfam" id="PF00530">
    <property type="entry name" value="SRCR"/>
    <property type="match status" value="1"/>
</dbReference>
<dbReference type="Proteomes" id="UP000016665">
    <property type="component" value="Chromosome 19"/>
</dbReference>
<dbReference type="InterPro" id="IPR036772">
    <property type="entry name" value="SRCR-like_dom_sf"/>
</dbReference>